<dbReference type="GO" id="GO:0006811">
    <property type="term" value="P:monoatomic ion transport"/>
    <property type="evidence" value="ECO:0007669"/>
    <property type="project" value="UniProtKB-KW"/>
</dbReference>
<organism evidence="18">
    <name type="scientific">uncultured Sulfurovum sp</name>
    <dbReference type="NCBI Taxonomy" id="269237"/>
    <lineage>
        <taxon>Bacteria</taxon>
        <taxon>Pseudomonadati</taxon>
        <taxon>Campylobacterota</taxon>
        <taxon>Epsilonproteobacteria</taxon>
        <taxon>Campylobacterales</taxon>
        <taxon>Sulfurovaceae</taxon>
        <taxon>Sulfurovum</taxon>
        <taxon>environmental samples</taxon>
    </lineage>
</organism>
<dbReference type="Pfam" id="PF22461">
    <property type="entry name" value="SLBB_2"/>
    <property type="match status" value="1"/>
</dbReference>
<keyword evidence="5" id="KW-0762">Sugar transport</keyword>
<dbReference type="Pfam" id="PF02563">
    <property type="entry name" value="Poly_export"/>
    <property type="match status" value="1"/>
</dbReference>
<evidence type="ECO:0000256" key="5">
    <source>
        <dbReference type="ARBA" id="ARBA00022597"/>
    </source>
</evidence>
<keyword evidence="11" id="KW-0472">Membrane</keyword>
<feature type="domain" description="Polysaccharide export protein N-terminal" evidence="16">
    <location>
        <begin position="48"/>
        <end position="132"/>
    </location>
</feature>
<dbReference type="GO" id="GO:0046930">
    <property type="term" value="C:pore complex"/>
    <property type="evidence" value="ECO:0007669"/>
    <property type="project" value="UniProtKB-KW"/>
</dbReference>
<evidence type="ECO:0000256" key="10">
    <source>
        <dbReference type="ARBA" id="ARBA00023114"/>
    </source>
</evidence>
<comment type="subcellular location">
    <subcellularLocation>
        <location evidence="1">Cell outer membrane</location>
        <topology evidence="1">Multi-pass membrane protein</topology>
    </subcellularLocation>
</comment>
<dbReference type="PANTHER" id="PTHR33619">
    <property type="entry name" value="POLYSACCHARIDE EXPORT PROTEIN GFCE-RELATED"/>
    <property type="match status" value="1"/>
</dbReference>
<dbReference type="EMBL" id="CACVAS010000147">
    <property type="protein sequence ID" value="CAA6826887.1"/>
    <property type="molecule type" value="Genomic_DNA"/>
</dbReference>
<keyword evidence="7 15" id="KW-0732">Signal</keyword>
<evidence type="ECO:0000256" key="4">
    <source>
        <dbReference type="ARBA" id="ARBA00022452"/>
    </source>
</evidence>
<evidence type="ECO:0000256" key="13">
    <source>
        <dbReference type="ARBA" id="ARBA00023237"/>
    </source>
</evidence>
<evidence type="ECO:0000256" key="6">
    <source>
        <dbReference type="ARBA" id="ARBA00022692"/>
    </source>
</evidence>
<evidence type="ECO:0000256" key="9">
    <source>
        <dbReference type="ARBA" id="ARBA00023065"/>
    </source>
</evidence>
<keyword evidence="3" id="KW-0813">Transport</keyword>
<dbReference type="Gene3D" id="3.30.1950.10">
    <property type="entry name" value="wza like domain"/>
    <property type="match status" value="1"/>
</dbReference>
<keyword evidence="4" id="KW-1134">Transmembrane beta strand</keyword>
<evidence type="ECO:0000256" key="11">
    <source>
        <dbReference type="ARBA" id="ARBA00023136"/>
    </source>
</evidence>
<accession>A0A6S6U9D0</accession>
<keyword evidence="8" id="KW-0625">Polysaccharide transport</keyword>
<dbReference type="AlphaFoldDB" id="A0A6S6U9D0"/>
<evidence type="ECO:0000256" key="3">
    <source>
        <dbReference type="ARBA" id="ARBA00022448"/>
    </source>
</evidence>
<dbReference type="GO" id="GO:0015288">
    <property type="term" value="F:porin activity"/>
    <property type="evidence" value="ECO:0007669"/>
    <property type="project" value="UniProtKB-KW"/>
</dbReference>
<evidence type="ECO:0000313" key="18">
    <source>
        <dbReference type="EMBL" id="CAA6826887.1"/>
    </source>
</evidence>
<keyword evidence="12" id="KW-0564">Palmitate</keyword>
<feature type="signal peptide" evidence="15">
    <location>
        <begin position="1"/>
        <end position="22"/>
    </location>
</feature>
<evidence type="ECO:0000256" key="12">
    <source>
        <dbReference type="ARBA" id="ARBA00023139"/>
    </source>
</evidence>
<proteinExistence type="inferred from homology"/>
<evidence type="ECO:0000256" key="7">
    <source>
        <dbReference type="ARBA" id="ARBA00022729"/>
    </source>
</evidence>
<dbReference type="GO" id="GO:0009279">
    <property type="term" value="C:cell outer membrane"/>
    <property type="evidence" value="ECO:0007669"/>
    <property type="project" value="UniProtKB-SubCell"/>
</dbReference>
<evidence type="ECO:0000256" key="1">
    <source>
        <dbReference type="ARBA" id="ARBA00004571"/>
    </source>
</evidence>
<feature type="chain" id="PRO_5028029483" evidence="15">
    <location>
        <begin position="23"/>
        <end position="253"/>
    </location>
</feature>
<dbReference type="Gene3D" id="3.10.560.10">
    <property type="entry name" value="Outer membrane lipoprotein wza domain like"/>
    <property type="match status" value="1"/>
</dbReference>
<reference evidence="18" key="1">
    <citation type="submission" date="2020-01" db="EMBL/GenBank/DDBJ databases">
        <authorList>
            <person name="Meier V. D."/>
            <person name="Meier V D."/>
        </authorList>
    </citation>
    <scope>NUCLEOTIDE SEQUENCE</scope>
    <source>
        <strain evidence="18">HLG_WM_MAG_01</strain>
    </source>
</reference>
<keyword evidence="6" id="KW-0812">Transmembrane</keyword>
<name>A0A6S6U9D0_9BACT</name>
<evidence type="ECO:0000256" key="14">
    <source>
        <dbReference type="ARBA" id="ARBA00023288"/>
    </source>
</evidence>
<dbReference type="PANTHER" id="PTHR33619:SF3">
    <property type="entry name" value="POLYSACCHARIDE EXPORT PROTEIN GFCE-RELATED"/>
    <property type="match status" value="1"/>
</dbReference>
<feature type="domain" description="SLBB" evidence="17">
    <location>
        <begin position="135"/>
        <end position="216"/>
    </location>
</feature>
<evidence type="ECO:0000256" key="2">
    <source>
        <dbReference type="ARBA" id="ARBA00009450"/>
    </source>
</evidence>
<sequence>MRILTALSLLSATLLFTGCASKSDYKLFQTEKEVTTEQSSKYSARSIEYHILPQDRLDVILYKDPNQEAMVAQSELGQSVNKTGILVNKAGFISLPLIGKVKVAGLTQTAAADKITRHYKKYINTPSVYLEVLNKRLYVLGEVKNPGVVKIDKEKMTLFEALAFAGDLTDAAIRDDIVILSAAKNGKMNMRHVDLTQFANMDYSQLMLRPNDIVYIQPNGWKEFKVAADDVTSPFVAISKIASPFVTLKYLGD</sequence>
<evidence type="ECO:0000259" key="16">
    <source>
        <dbReference type="Pfam" id="PF02563"/>
    </source>
</evidence>
<evidence type="ECO:0000259" key="17">
    <source>
        <dbReference type="Pfam" id="PF22461"/>
    </source>
</evidence>
<evidence type="ECO:0000256" key="8">
    <source>
        <dbReference type="ARBA" id="ARBA00023047"/>
    </source>
</evidence>
<comment type="similarity">
    <text evidence="2">Belongs to the BexD/CtrA/VexA family.</text>
</comment>
<keyword evidence="9" id="KW-0406">Ion transport</keyword>
<keyword evidence="10" id="KW-0626">Porin</keyword>
<evidence type="ECO:0000256" key="15">
    <source>
        <dbReference type="SAM" id="SignalP"/>
    </source>
</evidence>
<keyword evidence="14" id="KW-0449">Lipoprotein</keyword>
<protein>
    <submittedName>
        <fullName evidence="18">Capsular polysaccharide biosynthesis/export periplasmic protein WcbA Capsular polysaccharide export system protein KpsC</fullName>
    </submittedName>
</protein>
<dbReference type="InterPro" id="IPR054765">
    <property type="entry name" value="SLBB_dom"/>
</dbReference>
<keyword evidence="13" id="KW-0998">Cell outer membrane</keyword>
<dbReference type="GO" id="GO:0015159">
    <property type="term" value="F:polysaccharide transmembrane transporter activity"/>
    <property type="evidence" value="ECO:0007669"/>
    <property type="project" value="InterPro"/>
</dbReference>
<dbReference type="PROSITE" id="PS51257">
    <property type="entry name" value="PROKAR_LIPOPROTEIN"/>
    <property type="match status" value="1"/>
</dbReference>
<dbReference type="InterPro" id="IPR003715">
    <property type="entry name" value="Poly_export_N"/>
</dbReference>
<gene>
    <name evidence="18" type="ORF">HELGO_WM1664</name>
</gene>
<dbReference type="InterPro" id="IPR049712">
    <property type="entry name" value="Poly_export"/>
</dbReference>